<dbReference type="PATRIC" id="fig|38300.4.peg.2993"/>
<protein>
    <submittedName>
        <fullName evidence="1">Uncharacterized protein</fullName>
    </submittedName>
</protein>
<dbReference type="RefSeq" id="WP_005312626.1">
    <property type="nucleotide sequence ID" value="NZ_CP011340.1"/>
</dbReference>
<organism evidence="1">
    <name type="scientific">Streptomyces pristinaespiralis</name>
    <dbReference type="NCBI Taxonomy" id="38300"/>
    <lineage>
        <taxon>Bacteria</taxon>
        <taxon>Bacillati</taxon>
        <taxon>Actinomycetota</taxon>
        <taxon>Actinomycetes</taxon>
        <taxon>Kitasatosporales</taxon>
        <taxon>Streptomycetaceae</taxon>
        <taxon>Streptomyces</taxon>
    </lineage>
</organism>
<proteinExistence type="predicted"/>
<reference evidence="1 2" key="1">
    <citation type="submission" date="2015-08" db="EMBL/GenBank/DDBJ databases">
        <title>Genome sequence of the pristinamycin over-producing bacterium Streptomyces pristinaespiralis HCCB10218.</title>
        <authorList>
            <person name="Tian J."/>
            <person name="Yang J."/>
            <person name="Li L."/>
            <person name="Ruan L."/>
            <person name="Wei W."/>
            <person name="Zheng G."/>
            <person name="Wei Z."/>
            <person name="Yang S."/>
            <person name="Ge M."/>
            <person name="Jiang W."/>
            <person name="Lu Y."/>
        </authorList>
    </citation>
    <scope>NUCLEOTIDE SEQUENCE [LARGE SCALE GENOMIC DNA]</scope>
    <source>
        <strain evidence="1 2">HCCB 10218</strain>
    </source>
</reference>
<evidence type="ECO:0000313" key="1">
    <source>
        <dbReference type="EMBL" id="ALC21145.1"/>
    </source>
</evidence>
<sequence length="260" mass="27319">MISEPELVPEGHFGAAELPGQRPAADDMVAGDQEPAGPRRALPAWLWALGGAVVASAVWAAGLYVYSTAGPDLGGYRAGRNLCVDAELKALSAAIGERVDQGSAWRSAHESLDDASCYIEMRPQGYELPTDEDGNELGALPSVSVGYTLHKKTDPGPEFEGMMAARHAAVEDTAVDDASVDDPAGDGTTALRRVDGLGELAFVVRDSGGITLEVLDGQAVLSLSTSSDWDVDTGEPLTDVNDLEPMLIEDMRALLARLKS</sequence>
<name>A0A0M4DRN9_STRPR</name>
<evidence type="ECO:0000313" key="2">
    <source>
        <dbReference type="Proteomes" id="UP000060513"/>
    </source>
</evidence>
<accession>A0A0M4DRN9</accession>
<dbReference type="KEGG" id="spri:SPRI_2839"/>
<dbReference type="GeneID" id="97236127"/>
<dbReference type="Proteomes" id="UP000060513">
    <property type="component" value="Chromosome"/>
</dbReference>
<dbReference type="OMA" id="MISEPEM"/>
<dbReference type="OrthoDB" id="4515152at2"/>
<gene>
    <name evidence="1" type="ORF">SPRI_2839</name>
</gene>
<dbReference type="EMBL" id="CP011340">
    <property type="protein sequence ID" value="ALC21145.1"/>
    <property type="molecule type" value="Genomic_DNA"/>
</dbReference>
<dbReference type="STRING" id="38300.SPRI_2839"/>
<dbReference type="AlphaFoldDB" id="A0A0M4DRN9"/>